<accession>A0ABV7CNA2</accession>
<keyword evidence="1" id="KW-0732">Signal</keyword>
<feature type="chain" id="PRO_5045297443" evidence="1">
    <location>
        <begin position="20"/>
        <end position="255"/>
    </location>
</feature>
<reference evidence="3" key="1">
    <citation type="journal article" date="2019" name="Int. J. Syst. Evol. Microbiol.">
        <title>The Global Catalogue of Microorganisms (GCM) 10K type strain sequencing project: providing services to taxonomists for standard genome sequencing and annotation.</title>
        <authorList>
            <consortium name="The Broad Institute Genomics Platform"/>
            <consortium name="The Broad Institute Genome Sequencing Center for Infectious Disease"/>
            <person name="Wu L."/>
            <person name="Ma J."/>
        </authorList>
    </citation>
    <scope>NUCLEOTIDE SEQUENCE [LARGE SCALE GENOMIC DNA]</scope>
    <source>
        <strain evidence="3">KCTC 42730</strain>
    </source>
</reference>
<name>A0ABV7CNA2_9GAMM</name>
<evidence type="ECO:0000313" key="3">
    <source>
        <dbReference type="Proteomes" id="UP001595453"/>
    </source>
</evidence>
<keyword evidence="3" id="KW-1185">Reference proteome</keyword>
<organism evidence="2 3">
    <name type="scientific">Pseudoalteromonas fenneropenaei</name>
    <dbReference type="NCBI Taxonomy" id="1737459"/>
    <lineage>
        <taxon>Bacteria</taxon>
        <taxon>Pseudomonadati</taxon>
        <taxon>Pseudomonadota</taxon>
        <taxon>Gammaproteobacteria</taxon>
        <taxon>Alteromonadales</taxon>
        <taxon>Pseudoalteromonadaceae</taxon>
        <taxon>Pseudoalteromonas</taxon>
    </lineage>
</organism>
<dbReference type="Proteomes" id="UP001595453">
    <property type="component" value="Unassembled WGS sequence"/>
</dbReference>
<gene>
    <name evidence="2" type="ORF">ACFOEE_16710</name>
</gene>
<feature type="signal peptide" evidence="1">
    <location>
        <begin position="1"/>
        <end position="19"/>
    </location>
</feature>
<keyword evidence="2" id="KW-0413">Isomerase</keyword>
<sequence length="255" mass="28563">MKLNFLYTYMFIASSLSFASDVALTETIAKAAEERESTYREEVKVNLEKKGDIVGIRELPMKKLFFVEAENGSYVVSADGRFVFDGRLVDVWHRKTIKTLSDATAIQRTPVANIGLKPEEQLATFKVGNETLPRSGVAFVDPTSQYTTRFLKHIEDSEKYNFTIVLAPLVGGNNAVDRARRLWCATDKAAAKQDLINGTSLSFNDIEKVCSEEPIQMAGVLSGVFNIQELPHIIREDGLVSEGLPLDFDKWYEQP</sequence>
<protein>
    <submittedName>
        <fullName evidence="2">Disulfide isomerase DsbC N-terminal domain-containing protein</fullName>
    </submittedName>
</protein>
<dbReference type="InterPro" id="IPR009094">
    <property type="entry name" value="DiS-bond_isomerase_DsbC/G_N_sf"/>
</dbReference>
<dbReference type="GO" id="GO:0016853">
    <property type="term" value="F:isomerase activity"/>
    <property type="evidence" value="ECO:0007669"/>
    <property type="project" value="UniProtKB-KW"/>
</dbReference>
<proteinExistence type="predicted"/>
<dbReference type="Gene3D" id="3.10.450.70">
    <property type="entry name" value="Disulphide bond isomerase, DsbC/G, N-terminal"/>
    <property type="match status" value="1"/>
</dbReference>
<dbReference type="RefSeq" id="WP_377126896.1">
    <property type="nucleotide sequence ID" value="NZ_JBHRSD010000032.1"/>
</dbReference>
<dbReference type="EMBL" id="JBHRSD010000032">
    <property type="protein sequence ID" value="MFC3034149.1"/>
    <property type="molecule type" value="Genomic_DNA"/>
</dbReference>
<dbReference type="SUPFAM" id="SSF54423">
    <property type="entry name" value="DsbC/DsbG N-terminal domain-like"/>
    <property type="match status" value="1"/>
</dbReference>
<comment type="caution">
    <text evidence="2">The sequence shown here is derived from an EMBL/GenBank/DDBJ whole genome shotgun (WGS) entry which is preliminary data.</text>
</comment>
<evidence type="ECO:0000256" key="1">
    <source>
        <dbReference type="SAM" id="SignalP"/>
    </source>
</evidence>
<dbReference type="Gene3D" id="3.40.30.10">
    <property type="entry name" value="Glutaredoxin"/>
    <property type="match status" value="1"/>
</dbReference>
<evidence type="ECO:0000313" key="2">
    <source>
        <dbReference type="EMBL" id="MFC3034149.1"/>
    </source>
</evidence>